<evidence type="ECO:0000313" key="3">
    <source>
        <dbReference type="Proteomes" id="UP001175228"/>
    </source>
</evidence>
<sequence length="163" mass="17716">MSVDAIVQPPCFSLNETAGMFTPNSENVLGALEQILVNTTVAMITSMGHRTLVNASVVQDKLIRVYHNQRLWIIYATALALTATCGGIALVCMLKNGEESDLTFWDIVRETRSSDLDAVVKGEKLGDPGKDTMLQYGAVEGMDADRNTSGVFVLAMPHHEGWS</sequence>
<proteinExistence type="predicted"/>
<keyword evidence="1" id="KW-0812">Transmembrane</keyword>
<feature type="transmembrane region" description="Helical" evidence="1">
    <location>
        <begin position="72"/>
        <end position="94"/>
    </location>
</feature>
<keyword evidence="1" id="KW-0472">Membrane</keyword>
<keyword evidence="3" id="KW-1185">Reference proteome</keyword>
<gene>
    <name evidence="2" type="ORF">EDD18DRAFT_1098824</name>
</gene>
<protein>
    <submittedName>
        <fullName evidence="2">Uncharacterized protein</fullName>
    </submittedName>
</protein>
<comment type="caution">
    <text evidence="2">The sequence shown here is derived from an EMBL/GenBank/DDBJ whole genome shotgun (WGS) entry which is preliminary data.</text>
</comment>
<keyword evidence="1" id="KW-1133">Transmembrane helix</keyword>
<evidence type="ECO:0000256" key="1">
    <source>
        <dbReference type="SAM" id="Phobius"/>
    </source>
</evidence>
<evidence type="ECO:0000313" key="2">
    <source>
        <dbReference type="EMBL" id="KAK0505465.1"/>
    </source>
</evidence>
<dbReference type="EMBL" id="JAUEPU010000002">
    <property type="protein sequence ID" value="KAK0505465.1"/>
    <property type="molecule type" value="Genomic_DNA"/>
</dbReference>
<dbReference type="Proteomes" id="UP001175228">
    <property type="component" value="Unassembled WGS sequence"/>
</dbReference>
<reference evidence="2" key="1">
    <citation type="submission" date="2023-06" db="EMBL/GenBank/DDBJ databases">
        <authorList>
            <consortium name="Lawrence Berkeley National Laboratory"/>
            <person name="Ahrendt S."/>
            <person name="Sahu N."/>
            <person name="Indic B."/>
            <person name="Wong-Bajracharya J."/>
            <person name="Merenyi Z."/>
            <person name="Ke H.-M."/>
            <person name="Monk M."/>
            <person name="Kocsube S."/>
            <person name="Drula E."/>
            <person name="Lipzen A."/>
            <person name="Balint B."/>
            <person name="Henrissat B."/>
            <person name="Andreopoulos B."/>
            <person name="Martin F.M."/>
            <person name="Harder C.B."/>
            <person name="Rigling D."/>
            <person name="Ford K.L."/>
            <person name="Foster G.D."/>
            <person name="Pangilinan J."/>
            <person name="Papanicolaou A."/>
            <person name="Barry K."/>
            <person name="LaButti K."/>
            <person name="Viragh M."/>
            <person name="Koriabine M."/>
            <person name="Yan M."/>
            <person name="Riley R."/>
            <person name="Champramary S."/>
            <person name="Plett K.L."/>
            <person name="Tsai I.J."/>
            <person name="Slot J."/>
            <person name="Sipos G."/>
            <person name="Plett J."/>
            <person name="Nagy L.G."/>
            <person name="Grigoriev I.V."/>
        </authorList>
    </citation>
    <scope>NUCLEOTIDE SEQUENCE</scope>
    <source>
        <strain evidence="2">HWK02</strain>
    </source>
</reference>
<dbReference type="AlphaFoldDB" id="A0AA39QM44"/>
<accession>A0AA39QM44</accession>
<organism evidence="2 3">
    <name type="scientific">Armillaria luteobubalina</name>
    <dbReference type="NCBI Taxonomy" id="153913"/>
    <lineage>
        <taxon>Eukaryota</taxon>
        <taxon>Fungi</taxon>
        <taxon>Dikarya</taxon>
        <taxon>Basidiomycota</taxon>
        <taxon>Agaricomycotina</taxon>
        <taxon>Agaricomycetes</taxon>
        <taxon>Agaricomycetidae</taxon>
        <taxon>Agaricales</taxon>
        <taxon>Marasmiineae</taxon>
        <taxon>Physalacriaceae</taxon>
        <taxon>Armillaria</taxon>
    </lineage>
</organism>
<name>A0AA39QM44_9AGAR</name>